<sequence>MVKLGHIPNVGAALLLGLVAALQPLRAQDSGTLFDHDFTVRVIRARCVACHSPILMMAFVNRYVEKAGYDELTSFLAKHHAPDEEGRAAIVEFFSRLPVSNRTPATPDEP</sequence>
<feature type="signal peptide" evidence="1">
    <location>
        <begin position="1"/>
        <end position="27"/>
    </location>
</feature>
<protein>
    <recommendedName>
        <fullName evidence="4">Cytochrome c domain-containing protein</fullName>
    </recommendedName>
</protein>
<keyword evidence="3" id="KW-1185">Reference proteome</keyword>
<evidence type="ECO:0008006" key="4">
    <source>
        <dbReference type="Google" id="ProtNLM"/>
    </source>
</evidence>
<evidence type="ECO:0000313" key="2">
    <source>
        <dbReference type="EMBL" id="MCW3781879.1"/>
    </source>
</evidence>
<evidence type="ECO:0000256" key="1">
    <source>
        <dbReference type="SAM" id="SignalP"/>
    </source>
</evidence>
<accession>A0ABT3J2H9</accession>
<gene>
    <name evidence="2" type="ORF">OM960_09760</name>
</gene>
<dbReference type="Proteomes" id="UP001207582">
    <property type="component" value="Unassembled WGS sequence"/>
</dbReference>
<feature type="chain" id="PRO_5047372384" description="Cytochrome c domain-containing protein" evidence="1">
    <location>
        <begin position="28"/>
        <end position="110"/>
    </location>
</feature>
<dbReference type="RefSeq" id="WP_264771831.1">
    <property type="nucleotide sequence ID" value="NZ_JAPDOG010000007.1"/>
</dbReference>
<organism evidence="2 3">
    <name type="scientific">Defluviimonas salinarum</name>
    <dbReference type="NCBI Taxonomy" id="2992147"/>
    <lineage>
        <taxon>Bacteria</taxon>
        <taxon>Pseudomonadati</taxon>
        <taxon>Pseudomonadota</taxon>
        <taxon>Alphaproteobacteria</taxon>
        <taxon>Rhodobacterales</taxon>
        <taxon>Paracoccaceae</taxon>
        <taxon>Albidovulum</taxon>
    </lineage>
</organism>
<comment type="caution">
    <text evidence="2">The sequence shown here is derived from an EMBL/GenBank/DDBJ whole genome shotgun (WGS) entry which is preliminary data.</text>
</comment>
<keyword evidence="1" id="KW-0732">Signal</keyword>
<name>A0ABT3J2H9_9RHOB</name>
<reference evidence="2 3" key="1">
    <citation type="submission" date="2022-10" db="EMBL/GenBank/DDBJ databases">
        <title>Defluviimonas sp. CAU 1641 isolated from mud.</title>
        <authorList>
            <person name="Kim W."/>
        </authorList>
    </citation>
    <scope>NUCLEOTIDE SEQUENCE [LARGE SCALE GENOMIC DNA]</scope>
    <source>
        <strain evidence="2 3">CAU 1641</strain>
    </source>
</reference>
<proteinExistence type="predicted"/>
<dbReference type="EMBL" id="JAPDOG010000007">
    <property type="protein sequence ID" value="MCW3781879.1"/>
    <property type="molecule type" value="Genomic_DNA"/>
</dbReference>
<evidence type="ECO:0000313" key="3">
    <source>
        <dbReference type="Proteomes" id="UP001207582"/>
    </source>
</evidence>